<gene>
    <name evidence="2" type="ORF">BVK86_00215</name>
    <name evidence="1" type="ORF">F7R15_00215</name>
    <name evidence="3" type="ORF">SAMN04490202_5484</name>
</gene>
<dbReference type="EMBL" id="MSTQ01000001">
    <property type="protein sequence ID" value="OLU05820.1"/>
    <property type="molecule type" value="Genomic_DNA"/>
</dbReference>
<evidence type="ECO:0000313" key="1">
    <source>
        <dbReference type="EMBL" id="KAB0488335.1"/>
    </source>
</evidence>
<name>A0A1H0UL59_PSERE</name>
<keyword evidence="4" id="KW-1185">Reference proteome</keyword>
<dbReference type="Proteomes" id="UP000186756">
    <property type="component" value="Unassembled WGS sequence"/>
</dbReference>
<evidence type="ECO:0000313" key="2">
    <source>
        <dbReference type="EMBL" id="OLU05820.1"/>
    </source>
</evidence>
<dbReference type="AlphaFoldDB" id="A0A1H0UL59"/>
<reference evidence="3 5" key="1">
    <citation type="submission" date="2016-10" db="EMBL/GenBank/DDBJ databases">
        <authorList>
            <person name="de Groot N.N."/>
        </authorList>
    </citation>
    <scope>NUCLEOTIDE SEQUENCE [LARGE SCALE GENOMIC DNA]</scope>
    <source>
        <strain evidence="3 5">BS3776</strain>
    </source>
</reference>
<evidence type="ECO:0000313" key="4">
    <source>
        <dbReference type="Proteomes" id="UP000186756"/>
    </source>
</evidence>
<dbReference type="RefSeq" id="WP_075944488.1">
    <property type="nucleotide sequence ID" value="NZ_LT629709.1"/>
</dbReference>
<dbReference type="Proteomes" id="UP000198549">
    <property type="component" value="Chromosome I"/>
</dbReference>
<dbReference type="OrthoDB" id="7025079at2"/>
<dbReference type="Proteomes" id="UP000460142">
    <property type="component" value="Unassembled WGS sequence"/>
</dbReference>
<organism evidence="3 5">
    <name type="scientific">Pseudomonas reinekei</name>
    <dbReference type="NCBI Taxonomy" id="395598"/>
    <lineage>
        <taxon>Bacteria</taxon>
        <taxon>Pseudomonadati</taxon>
        <taxon>Pseudomonadota</taxon>
        <taxon>Gammaproteobacteria</taxon>
        <taxon>Pseudomonadales</taxon>
        <taxon>Pseudomonadaceae</taxon>
        <taxon>Pseudomonas</taxon>
    </lineage>
</organism>
<evidence type="ECO:0000313" key="5">
    <source>
        <dbReference type="Proteomes" id="UP000198549"/>
    </source>
</evidence>
<evidence type="ECO:0000313" key="3">
    <source>
        <dbReference type="EMBL" id="SDP66891.1"/>
    </source>
</evidence>
<accession>A0A1H0UL59</accession>
<dbReference type="EMBL" id="LT629709">
    <property type="protein sequence ID" value="SDP66891.1"/>
    <property type="molecule type" value="Genomic_DNA"/>
</dbReference>
<evidence type="ECO:0000313" key="6">
    <source>
        <dbReference type="Proteomes" id="UP000460142"/>
    </source>
</evidence>
<dbReference type="EMBL" id="VZPS01000001">
    <property type="protein sequence ID" value="KAB0488335.1"/>
    <property type="molecule type" value="Genomic_DNA"/>
</dbReference>
<reference evidence="2" key="2">
    <citation type="submission" date="2017-01" db="EMBL/GenBank/DDBJ databases">
        <authorList>
            <person name="Mah S.A."/>
            <person name="Swanson W.J."/>
            <person name="Moy G.W."/>
            <person name="Vacquier V.D."/>
        </authorList>
    </citation>
    <scope>NUCLEOTIDE SEQUENCE [LARGE SCALE GENOMIC DNA]</scope>
    <source>
        <strain evidence="2">MT1</strain>
    </source>
</reference>
<reference evidence="1 6" key="4">
    <citation type="submission" date="2019-09" db="EMBL/GenBank/DDBJ databases">
        <title>Draft genome sequences of 48 bacterial type strains from the CCUG.</title>
        <authorList>
            <person name="Tunovic T."/>
            <person name="Pineiro-Iglesias B."/>
            <person name="Unosson C."/>
            <person name="Inganas E."/>
            <person name="Ohlen M."/>
            <person name="Cardew S."/>
            <person name="Jensie-Markopoulos S."/>
            <person name="Salva-Serra F."/>
            <person name="Jaen-Luchoro D."/>
            <person name="Karlsson R."/>
            <person name="Svensson-Stadler L."/>
            <person name="Chun J."/>
            <person name="Moore E."/>
        </authorList>
    </citation>
    <scope>NUCLEOTIDE SEQUENCE [LARGE SCALE GENOMIC DNA]</scope>
    <source>
        <strain evidence="1 6">CCUG 53116</strain>
    </source>
</reference>
<sequence length="77" mass="8490">MIDVAHSCDGNRWLDAPAMADTEYEGGFLLPQLMGALASESRAAPVTHRSSKYQNDTSLLTPRATFLRALKLRFPPL</sequence>
<protein>
    <submittedName>
        <fullName evidence="3">Uncharacterized protein</fullName>
    </submittedName>
</protein>
<reference evidence="4" key="3">
    <citation type="submission" date="2017-01" db="EMBL/GenBank/DDBJ databases">
        <authorList>
            <person name="Poblete-Castro I."/>
        </authorList>
    </citation>
    <scope>NUCLEOTIDE SEQUENCE [LARGE SCALE GENOMIC DNA]</scope>
    <source>
        <strain evidence="4">DSM 18361 / CCUG 53116 / MT1</strain>
    </source>
</reference>
<proteinExistence type="predicted"/>